<dbReference type="Proteomes" id="UP001519343">
    <property type="component" value="Unassembled WGS sequence"/>
</dbReference>
<dbReference type="RefSeq" id="WP_209812604.1">
    <property type="nucleotide sequence ID" value="NZ_JAGGKT010000024.1"/>
</dbReference>
<comment type="cofactor">
    <cofactor evidence="1 6">
        <name>Mg(2+)</name>
        <dbReference type="ChEBI" id="CHEBI:18420"/>
    </cofactor>
</comment>
<dbReference type="InterPro" id="IPR036412">
    <property type="entry name" value="HAD-like_sf"/>
</dbReference>
<evidence type="ECO:0000313" key="8">
    <source>
        <dbReference type="Proteomes" id="UP001519343"/>
    </source>
</evidence>
<evidence type="ECO:0000256" key="1">
    <source>
        <dbReference type="ARBA" id="ARBA00001946"/>
    </source>
</evidence>
<evidence type="ECO:0000256" key="4">
    <source>
        <dbReference type="ARBA" id="ARBA00022801"/>
    </source>
</evidence>
<proteinExistence type="inferred from homology"/>
<dbReference type="GO" id="GO:0016787">
    <property type="term" value="F:hydrolase activity"/>
    <property type="evidence" value="ECO:0007669"/>
    <property type="project" value="UniProtKB-KW"/>
</dbReference>
<keyword evidence="5 6" id="KW-0460">Magnesium</keyword>
<sequence>MKSYKAYLIDLDGTMYRGNQVIKEAPAFIQSLRERNLPFLFLTNNSSLTPEQIAEKLNGMGVSCEPAEVYTTSLAAAEYIRRVKPEARRVFTIGETGLIQALQDNQLTVTEEEPEIVVVGIDRKISYEKLACASLAAQKGALFLSTNPDRAIPTERGLVPGNGAITMAISYASGVEPQFVGKPEPLIVELALQKLGCSAEEVLLVGDNLHTDIAAGVRANVDTLLVYTGITTKEDLTGSKILPTYEANHLQEWKFA</sequence>
<dbReference type="Gene3D" id="3.40.50.1000">
    <property type="entry name" value="HAD superfamily/HAD-like"/>
    <property type="match status" value="2"/>
</dbReference>
<keyword evidence="4 7" id="KW-0378">Hydrolase</keyword>
<dbReference type="PANTHER" id="PTHR19288">
    <property type="entry name" value="4-NITROPHENYLPHOSPHATASE-RELATED"/>
    <property type="match status" value="1"/>
</dbReference>
<evidence type="ECO:0000256" key="3">
    <source>
        <dbReference type="ARBA" id="ARBA00022723"/>
    </source>
</evidence>
<dbReference type="SFLD" id="SFLDS00003">
    <property type="entry name" value="Haloacid_Dehalogenase"/>
    <property type="match status" value="1"/>
</dbReference>
<comment type="caution">
    <text evidence="7">The sequence shown here is derived from an EMBL/GenBank/DDBJ whole genome shotgun (WGS) entry which is preliminary data.</text>
</comment>
<protein>
    <recommendedName>
        <fullName evidence="6">Acid sugar phosphatase</fullName>
        <ecNumber evidence="6">3.1.3.-</ecNumber>
    </recommendedName>
</protein>
<dbReference type="InterPro" id="IPR006354">
    <property type="entry name" value="HAD-SF_hydro_IIA_hyp1"/>
</dbReference>
<dbReference type="NCBIfam" id="TIGR01460">
    <property type="entry name" value="HAD-SF-IIA"/>
    <property type="match status" value="1"/>
</dbReference>
<dbReference type="InterPro" id="IPR023214">
    <property type="entry name" value="HAD_sf"/>
</dbReference>
<accession>A0ABS4GWJ6</accession>
<keyword evidence="8" id="KW-1185">Reference proteome</keyword>
<dbReference type="PIRSF" id="PIRSF000915">
    <property type="entry name" value="PGP-type_phosphatase"/>
    <property type="match status" value="1"/>
</dbReference>
<dbReference type="SFLD" id="SFLDG01139">
    <property type="entry name" value="C2.A:_Pyridoxal_Phosphate_Phos"/>
    <property type="match status" value="1"/>
</dbReference>
<gene>
    <name evidence="7" type="ORF">J2Z37_004636</name>
</gene>
<evidence type="ECO:0000313" key="7">
    <source>
        <dbReference type="EMBL" id="MBP1934616.1"/>
    </source>
</evidence>
<evidence type="ECO:0000256" key="5">
    <source>
        <dbReference type="ARBA" id="ARBA00022842"/>
    </source>
</evidence>
<dbReference type="SUPFAM" id="SSF56784">
    <property type="entry name" value="HAD-like"/>
    <property type="match status" value="1"/>
</dbReference>
<comment type="similarity">
    <text evidence="2 6">Belongs to the HAD-like hydrolase superfamily. NagD family.</text>
</comment>
<dbReference type="CDD" id="cd07530">
    <property type="entry name" value="HAD_Pase_UmpH-like"/>
    <property type="match status" value="1"/>
</dbReference>
<name>A0ABS4GWJ6_9BACL</name>
<dbReference type="EMBL" id="JAGGKT010000024">
    <property type="protein sequence ID" value="MBP1934616.1"/>
    <property type="molecule type" value="Genomic_DNA"/>
</dbReference>
<organism evidence="7 8">
    <name type="scientific">Ammoniphilus resinae</name>
    <dbReference type="NCBI Taxonomy" id="861532"/>
    <lineage>
        <taxon>Bacteria</taxon>
        <taxon>Bacillati</taxon>
        <taxon>Bacillota</taxon>
        <taxon>Bacilli</taxon>
        <taxon>Bacillales</taxon>
        <taxon>Paenibacillaceae</taxon>
        <taxon>Aneurinibacillus group</taxon>
        <taxon>Ammoniphilus</taxon>
    </lineage>
</organism>
<dbReference type="PANTHER" id="PTHR19288:SF46">
    <property type="entry name" value="HALOACID DEHALOGENASE-LIKE HYDROLASE DOMAIN-CONTAINING PROTEIN 2"/>
    <property type="match status" value="1"/>
</dbReference>
<evidence type="ECO:0000256" key="6">
    <source>
        <dbReference type="PIRNR" id="PIRNR000915"/>
    </source>
</evidence>
<keyword evidence="3 6" id="KW-0479">Metal-binding</keyword>
<dbReference type="Pfam" id="PF13344">
    <property type="entry name" value="Hydrolase_6"/>
    <property type="match status" value="1"/>
</dbReference>
<dbReference type="EC" id="3.1.3.-" evidence="6"/>
<dbReference type="InterPro" id="IPR006357">
    <property type="entry name" value="HAD-SF_hydro_IIA"/>
</dbReference>
<evidence type="ECO:0000256" key="2">
    <source>
        <dbReference type="ARBA" id="ARBA00006696"/>
    </source>
</evidence>
<dbReference type="Pfam" id="PF13242">
    <property type="entry name" value="Hydrolase_like"/>
    <property type="match status" value="1"/>
</dbReference>
<comment type="function">
    <text evidence="6">Catalyzes the dephosphorylation of 2-6 carbon acid sugars in vitro.</text>
</comment>
<reference evidence="7 8" key="1">
    <citation type="submission" date="2021-03" db="EMBL/GenBank/DDBJ databases">
        <title>Genomic Encyclopedia of Type Strains, Phase IV (KMG-IV): sequencing the most valuable type-strain genomes for metagenomic binning, comparative biology and taxonomic classification.</title>
        <authorList>
            <person name="Goeker M."/>
        </authorList>
    </citation>
    <scope>NUCLEOTIDE SEQUENCE [LARGE SCALE GENOMIC DNA]</scope>
    <source>
        <strain evidence="7 8">DSM 24738</strain>
    </source>
</reference>
<dbReference type="NCBIfam" id="TIGR01457">
    <property type="entry name" value="HAD-SF-IIA-hyp2"/>
    <property type="match status" value="1"/>
</dbReference>